<dbReference type="EMBL" id="BLXT01001819">
    <property type="protein sequence ID" value="GFN87863.1"/>
    <property type="molecule type" value="Genomic_DNA"/>
</dbReference>
<sequence length="76" mass="8141">MTSSALVKHRRCLLVTFDDQKYKPPVSSSPQQRDLKLSGPPSGRGAGGGTRARDKRVPADLRADSLATVPPMPPCI</sequence>
<dbReference type="Proteomes" id="UP000735302">
    <property type="component" value="Unassembled WGS sequence"/>
</dbReference>
<reference evidence="2 3" key="1">
    <citation type="journal article" date="2021" name="Elife">
        <title>Chloroplast acquisition without the gene transfer in kleptoplastic sea slugs, Plakobranchus ocellatus.</title>
        <authorList>
            <person name="Maeda T."/>
            <person name="Takahashi S."/>
            <person name="Yoshida T."/>
            <person name="Shimamura S."/>
            <person name="Takaki Y."/>
            <person name="Nagai Y."/>
            <person name="Toyoda A."/>
            <person name="Suzuki Y."/>
            <person name="Arimoto A."/>
            <person name="Ishii H."/>
            <person name="Satoh N."/>
            <person name="Nishiyama T."/>
            <person name="Hasebe M."/>
            <person name="Maruyama T."/>
            <person name="Minagawa J."/>
            <person name="Obokata J."/>
            <person name="Shigenobu S."/>
        </authorList>
    </citation>
    <scope>NUCLEOTIDE SEQUENCE [LARGE SCALE GENOMIC DNA]</scope>
</reference>
<feature type="compositionally biased region" description="Basic and acidic residues" evidence="1">
    <location>
        <begin position="51"/>
        <end position="63"/>
    </location>
</feature>
<evidence type="ECO:0000313" key="2">
    <source>
        <dbReference type="EMBL" id="GFN87863.1"/>
    </source>
</evidence>
<protein>
    <submittedName>
        <fullName evidence="2">Uncharacterized protein</fullName>
    </submittedName>
</protein>
<name>A0AAV3Z1E0_9GAST</name>
<evidence type="ECO:0000313" key="3">
    <source>
        <dbReference type="Proteomes" id="UP000735302"/>
    </source>
</evidence>
<feature type="region of interest" description="Disordered" evidence="1">
    <location>
        <begin position="21"/>
        <end position="76"/>
    </location>
</feature>
<comment type="caution">
    <text evidence="2">The sequence shown here is derived from an EMBL/GenBank/DDBJ whole genome shotgun (WGS) entry which is preliminary data.</text>
</comment>
<organism evidence="2 3">
    <name type="scientific">Plakobranchus ocellatus</name>
    <dbReference type="NCBI Taxonomy" id="259542"/>
    <lineage>
        <taxon>Eukaryota</taxon>
        <taxon>Metazoa</taxon>
        <taxon>Spiralia</taxon>
        <taxon>Lophotrochozoa</taxon>
        <taxon>Mollusca</taxon>
        <taxon>Gastropoda</taxon>
        <taxon>Heterobranchia</taxon>
        <taxon>Euthyneura</taxon>
        <taxon>Panpulmonata</taxon>
        <taxon>Sacoglossa</taxon>
        <taxon>Placobranchoidea</taxon>
        <taxon>Plakobranchidae</taxon>
        <taxon>Plakobranchus</taxon>
    </lineage>
</organism>
<dbReference type="AlphaFoldDB" id="A0AAV3Z1E0"/>
<proteinExistence type="predicted"/>
<evidence type="ECO:0000256" key="1">
    <source>
        <dbReference type="SAM" id="MobiDB-lite"/>
    </source>
</evidence>
<gene>
    <name evidence="2" type="ORF">PoB_001436900</name>
</gene>
<accession>A0AAV3Z1E0</accession>
<keyword evidence="3" id="KW-1185">Reference proteome</keyword>